<dbReference type="CDD" id="cd06222">
    <property type="entry name" value="RNase_H_like"/>
    <property type="match status" value="1"/>
</dbReference>
<dbReference type="AlphaFoldDB" id="A0AAV7ERA1"/>
<name>A0AAV7ERA1_ARIFI</name>
<evidence type="ECO:0000259" key="1">
    <source>
        <dbReference type="Pfam" id="PF13456"/>
    </source>
</evidence>
<protein>
    <recommendedName>
        <fullName evidence="1">RNase H type-1 domain-containing protein</fullName>
    </recommendedName>
</protein>
<dbReference type="Proteomes" id="UP000825729">
    <property type="component" value="Unassembled WGS sequence"/>
</dbReference>
<comment type="caution">
    <text evidence="2">The sequence shown here is derived from an EMBL/GenBank/DDBJ whole genome shotgun (WGS) entry which is preliminary data.</text>
</comment>
<dbReference type="Gene3D" id="3.30.420.10">
    <property type="entry name" value="Ribonuclease H-like superfamily/Ribonuclease H"/>
    <property type="match status" value="1"/>
</dbReference>
<accession>A0AAV7ERA1</accession>
<keyword evidence="3" id="KW-1185">Reference proteome</keyword>
<dbReference type="SUPFAM" id="SSF53098">
    <property type="entry name" value="Ribonuclease H-like"/>
    <property type="match status" value="1"/>
</dbReference>
<dbReference type="GO" id="GO:0003676">
    <property type="term" value="F:nucleic acid binding"/>
    <property type="evidence" value="ECO:0007669"/>
    <property type="project" value="InterPro"/>
</dbReference>
<dbReference type="InterPro" id="IPR053151">
    <property type="entry name" value="RNase_H-like"/>
</dbReference>
<dbReference type="InterPro" id="IPR036397">
    <property type="entry name" value="RNaseH_sf"/>
</dbReference>
<dbReference type="PANTHER" id="PTHR47723:SF19">
    <property type="entry name" value="POLYNUCLEOTIDYL TRANSFERASE, RIBONUCLEASE H-LIKE SUPERFAMILY PROTEIN"/>
    <property type="match status" value="1"/>
</dbReference>
<evidence type="ECO:0000313" key="3">
    <source>
        <dbReference type="Proteomes" id="UP000825729"/>
    </source>
</evidence>
<dbReference type="InterPro" id="IPR012337">
    <property type="entry name" value="RNaseH-like_sf"/>
</dbReference>
<dbReference type="PANTHER" id="PTHR47723">
    <property type="entry name" value="OS05G0353850 PROTEIN"/>
    <property type="match status" value="1"/>
</dbReference>
<organism evidence="2 3">
    <name type="scientific">Aristolochia fimbriata</name>
    <name type="common">White veined hardy Dutchman's pipe vine</name>
    <dbReference type="NCBI Taxonomy" id="158543"/>
    <lineage>
        <taxon>Eukaryota</taxon>
        <taxon>Viridiplantae</taxon>
        <taxon>Streptophyta</taxon>
        <taxon>Embryophyta</taxon>
        <taxon>Tracheophyta</taxon>
        <taxon>Spermatophyta</taxon>
        <taxon>Magnoliopsida</taxon>
        <taxon>Magnoliidae</taxon>
        <taxon>Piperales</taxon>
        <taxon>Aristolochiaceae</taxon>
        <taxon>Aristolochia</taxon>
    </lineage>
</organism>
<dbReference type="InterPro" id="IPR044730">
    <property type="entry name" value="RNase_H-like_dom_plant"/>
</dbReference>
<reference evidence="2 3" key="1">
    <citation type="submission" date="2021-07" db="EMBL/GenBank/DDBJ databases">
        <title>The Aristolochia fimbriata genome: insights into angiosperm evolution, floral development and chemical biosynthesis.</title>
        <authorList>
            <person name="Jiao Y."/>
        </authorList>
    </citation>
    <scope>NUCLEOTIDE SEQUENCE [LARGE SCALE GENOMIC DNA]</scope>
    <source>
        <strain evidence="2">IBCAS-2021</strain>
        <tissue evidence="2">Leaf</tissue>
    </source>
</reference>
<dbReference type="Pfam" id="PF13456">
    <property type="entry name" value="RVT_3"/>
    <property type="match status" value="1"/>
</dbReference>
<evidence type="ECO:0000313" key="2">
    <source>
        <dbReference type="EMBL" id="KAG9450341.1"/>
    </source>
</evidence>
<proteinExistence type="predicted"/>
<sequence>MNFDGSSLGNPGPAGYGGVFRNAEGQILLAYTGLLGIVDSTLAEIHRVLHGLRIFQNHLVGELVVEGDSQNVIVTEYPCYITWLLKISSREQTTKQLQTKDVVLDPVSSKIWKRKGTKVRNKRVRLGWK</sequence>
<gene>
    <name evidence="2" type="ORF">H6P81_010306</name>
</gene>
<dbReference type="GO" id="GO:0004523">
    <property type="term" value="F:RNA-DNA hybrid ribonuclease activity"/>
    <property type="evidence" value="ECO:0007669"/>
    <property type="project" value="InterPro"/>
</dbReference>
<dbReference type="InterPro" id="IPR002156">
    <property type="entry name" value="RNaseH_domain"/>
</dbReference>
<dbReference type="EMBL" id="JAINDJ010000004">
    <property type="protein sequence ID" value="KAG9450341.1"/>
    <property type="molecule type" value="Genomic_DNA"/>
</dbReference>
<feature type="domain" description="RNase H type-1" evidence="1">
    <location>
        <begin position="2"/>
        <end position="73"/>
    </location>
</feature>